<reference evidence="1" key="1">
    <citation type="submission" date="2022-01" db="EMBL/GenBank/DDBJ databases">
        <authorList>
            <person name="Jo J.-H."/>
            <person name="Im W.-T."/>
        </authorList>
    </citation>
    <scope>NUCLEOTIDE SEQUENCE</scope>
    <source>
        <strain evidence="1">I2-34</strain>
    </source>
</reference>
<organism evidence="1 2">
    <name type="scientific">Arthrobacter hankyongi</name>
    <dbReference type="NCBI Taxonomy" id="2904801"/>
    <lineage>
        <taxon>Bacteria</taxon>
        <taxon>Bacillati</taxon>
        <taxon>Actinomycetota</taxon>
        <taxon>Actinomycetes</taxon>
        <taxon>Micrococcales</taxon>
        <taxon>Micrococcaceae</taxon>
        <taxon>Arthrobacter</taxon>
    </lineage>
</organism>
<dbReference type="EMBL" id="JAKLTQ010000015">
    <property type="protein sequence ID" value="MCG2623691.1"/>
    <property type="molecule type" value="Genomic_DNA"/>
</dbReference>
<dbReference type="RefSeq" id="WP_237823336.1">
    <property type="nucleotide sequence ID" value="NZ_JAKLTQ010000015.1"/>
</dbReference>
<dbReference type="Pfam" id="PF07388">
    <property type="entry name" value="A-2_8-polyST"/>
    <property type="match status" value="1"/>
</dbReference>
<evidence type="ECO:0000313" key="2">
    <source>
        <dbReference type="Proteomes" id="UP001165368"/>
    </source>
</evidence>
<dbReference type="InterPro" id="IPR010866">
    <property type="entry name" value="A-2_8-polyST"/>
</dbReference>
<sequence length="466" mass="48657">MKQLFAVSSLYQCISLAAAIDGGQVPATGGERILVLANNALMPELATPFQQSPGFAEAASRFDRIVDLGGLLWPRRPGQFSPRAEDLATWETLLRSHWQLGEGPLQLWVESIQVNPAVALCRIFAGASVCVHSDGLMSYGPTRNPLALDIAQRLETLLYVDLVPGLVPQLLREHSPALVPVPAAALAAGMRTLAAALPAAPSDAPSDAEASADGASALVLGQYLAELGILTADEEIELHRDMLVKAAAHGLRRCVFKPHPSAGPAAVRSIQAAAADLGLELTVLQDTAPAEVVMLRLQPALVVSAFSTALMTAKYLFGLEAAAVGTGMLLERLSPYQNSNRIPVTIIDAILERGYAAPADSAAGSPKAAGGLQQLVEAVAYCMQPEIVTQARPAAEQVLAGASETGTLRYFKRRRLTSLQLPGGLPGATPGLLSPLRRVRRAARAARAGLTAGAAAARSLVAAAGK</sequence>
<comment type="caution">
    <text evidence="1">The sequence shown here is derived from an EMBL/GenBank/DDBJ whole genome shotgun (WGS) entry which is preliminary data.</text>
</comment>
<proteinExistence type="predicted"/>
<dbReference type="Proteomes" id="UP001165368">
    <property type="component" value="Unassembled WGS sequence"/>
</dbReference>
<accession>A0ABS9LAR7</accession>
<gene>
    <name evidence="1" type="ORF">LVY72_17495</name>
</gene>
<evidence type="ECO:0000313" key="1">
    <source>
        <dbReference type="EMBL" id="MCG2623691.1"/>
    </source>
</evidence>
<protein>
    <submittedName>
        <fullName evidence="1">Alpha-2,8-polysialyltransferase family protein</fullName>
    </submittedName>
</protein>
<keyword evidence="2" id="KW-1185">Reference proteome</keyword>
<name>A0ABS9LAR7_9MICC</name>